<dbReference type="GO" id="GO:0005886">
    <property type="term" value="C:plasma membrane"/>
    <property type="evidence" value="ECO:0007669"/>
    <property type="project" value="UniProtKB-SubCell"/>
</dbReference>
<keyword evidence="4 7" id="KW-0812">Transmembrane</keyword>
<comment type="similarity">
    <text evidence="2 7">Belongs to the ExbD/TolR family.</text>
</comment>
<evidence type="ECO:0000256" key="8">
    <source>
        <dbReference type="SAM" id="Phobius"/>
    </source>
</evidence>
<name>A0A517MYN8_9BACT</name>
<evidence type="ECO:0000256" key="1">
    <source>
        <dbReference type="ARBA" id="ARBA00004162"/>
    </source>
</evidence>
<evidence type="ECO:0000256" key="6">
    <source>
        <dbReference type="ARBA" id="ARBA00023136"/>
    </source>
</evidence>
<dbReference type="KEGG" id="amob:HG15A2_32580"/>
<organism evidence="9 10">
    <name type="scientific">Adhaeretor mobilis</name>
    <dbReference type="NCBI Taxonomy" id="1930276"/>
    <lineage>
        <taxon>Bacteria</taxon>
        <taxon>Pseudomonadati</taxon>
        <taxon>Planctomycetota</taxon>
        <taxon>Planctomycetia</taxon>
        <taxon>Pirellulales</taxon>
        <taxon>Lacipirellulaceae</taxon>
        <taxon>Adhaeretor</taxon>
    </lineage>
</organism>
<evidence type="ECO:0000256" key="5">
    <source>
        <dbReference type="ARBA" id="ARBA00022989"/>
    </source>
</evidence>
<evidence type="ECO:0000256" key="4">
    <source>
        <dbReference type="ARBA" id="ARBA00022692"/>
    </source>
</evidence>
<dbReference type="PANTHER" id="PTHR30558">
    <property type="entry name" value="EXBD MEMBRANE COMPONENT OF PMF-DRIVEN MACROMOLECULE IMPORT SYSTEM"/>
    <property type="match status" value="1"/>
</dbReference>
<dbReference type="RefSeq" id="WP_145061075.1">
    <property type="nucleotide sequence ID" value="NZ_CP036263.1"/>
</dbReference>
<dbReference type="AlphaFoldDB" id="A0A517MYN8"/>
<gene>
    <name evidence="9" type="primary">exbD</name>
    <name evidence="9" type="ORF">HG15A2_32580</name>
</gene>
<dbReference type="GO" id="GO:0015031">
    <property type="term" value="P:protein transport"/>
    <property type="evidence" value="ECO:0007669"/>
    <property type="project" value="UniProtKB-KW"/>
</dbReference>
<reference evidence="9 10" key="1">
    <citation type="submission" date="2019-02" db="EMBL/GenBank/DDBJ databases">
        <title>Deep-cultivation of Planctomycetes and their phenomic and genomic characterization uncovers novel biology.</title>
        <authorList>
            <person name="Wiegand S."/>
            <person name="Jogler M."/>
            <person name="Boedeker C."/>
            <person name="Pinto D."/>
            <person name="Vollmers J."/>
            <person name="Rivas-Marin E."/>
            <person name="Kohn T."/>
            <person name="Peeters S.H."/>
            <person name="Heuer A."/>
            <person name="Rast P."/>
            <person name="Oberbeckmann S."/>
            <person name="Bunk B."/>
            <person name="Jeske O."/>
            <person name="Meyerdierks A."/>
            <person name="Storesund J.E."/>
            <person name="Kallscheuer N."/>
            <person name="Luecker S."/>
            <person name="Lage O.M."/>
            <person name="Pohl T."/>
            <person name="Merkel B.J."/>
            <person name="Hornburger P."/>
            <person name="Mueller R.-W."/>
            <person name="Bruemmer F."/>
            <person name="Labrenz M."/>
            <person name="Spormann A.M."/>
            <person name="Op den Camp H."/>
            <person name="Overmann J."/>
            <person name="Amann R."/>
            <person name="Jetten M.S.M."/>
            <person name="Mascher T."/>
            <person name="Medema M.H."/>
            <person name="Devos D.P."/>
            <person name="Kaster A.-K."/>
            <person name="Ovreas L."/>
            <person name="Rohde M."/>
            <person name="Galperin M.Y."/>
            <person name="Jogler C."/>
        </authorList>
    </citation>
    <scope>NUCLEOTIDE SEQUENCE [LARGE SCALE GENOMIC DNA]</scope>
    <source>
        <strain evidence="9 10">HG15A2</strain>
    </source>
</reference>
<dbReference type="EMBL" id="CP036263">
    <property type="protein sequence ID" value="QDS99927.1"/>
    <property type="molecule type" value="Genomic_DNA"/>
</dbReference>
<dbReference type="Pfam" id="PF02472">
    <property type="entry name" value="ExbD"/>
    <property type="match status" value="1"/>
</dbReference>
<dbReference type="InterPro" id="IPR003400">
    <property type="entry name" value="ExbD"/>
</dbReference>
<dbReference type="Gene3D" id="3.30.420.270">
    <property type="match status" value="1"/>
</dbReference>
<proteinExistence type="inferred from homology"/>
<keyword evidence="5 8" id="KW-1133">Transmembrane helix</keyword>
<evidence type="ECO:0000313" key="10">
    <source>
        <dbReference type="Proteomes" id="UP000319852"/>
    </source>
</evidence>
<feature type="transmembrane region" description="Helical" evidence="8">
    <location>
        <begin position="12"/>
        <end position="32"/>
    </location>
</feature>
<evidence type="ECO:0000256" key="3">
    <source>
        <dbReference type="ARBA" id="ARBA00022475"/>
    </source>
</evidence>
<sequence>MPLKTQHDEQPQINLTSMIDVVFLLIVFFMVATKFTELERDIELQLPEVAQASTLTAKPDARQVVVLSSGQITLDGEEVQPEQLTRQLAAAREEYAALAVVIRGDGSCEYRYIAQAMAACKEARITQLNVSVRLAAGTTTTR</sequence>
<evidence type="ECO:0000313" key="9">
    <source>
        <dbReference type="EMBL" id="QDS99927.1"/>
    </source>
</evidence>
<dbReference type="OrthoDB" id="9793581at2"/>
<dbReference type="Proteomes" id="UP000319852">
    <property type="component" value="Chromosome"/>
</dbReference>
<keyword evidence="10" id="KW-1185">Reference proteome</keyword>
<keyword evidence="7" id="KW-0813">Transport</keyword>
<dbReference type="GO" id="GO:0022857">
    <property type="term" value="F:transmembrane transporter activity"/>
    <property type="evidence" value="ECO:0007669"/>
    <property type="project" value="InterPro"/>
</dbReference>
<protein>
    <submittedName>
        <fullName evidence="9">Biopolymer transport protein ExbD</fullName>
    </submittedName>
</protein>
<dbReference type="PANTHER" id="PTHR30558:SF3">
    <property type="entry name" value="BIOPOLYMER TRANSPORT PROTEIN EXBD-RELATED"/>
    <property type="match status" value="1"/>
</dbReference>
<keyword evidence="6 8" id="KW-0472">Membrane</keyword>
<comment type="subcellular location">
    <subcellularLocation>
        <location evidence="1">Cell membrane</location>
        <topology evidence="1">Single-pass membrane protein</topology>
    </subcellularLocation>
    <subcellularLocation>
        <location evidence="7">Cell membrane</location>
        <topology evidence="7">Single-pass type II membrane protein</topology>
    </subcellularLocation>
</comment>
<evidence type="ECO:0000256" key="2">
    <source>
        <dbReference type="ARBA" id="ARBA00005811"/>
    </source>
</evidence>
<keyword evidence="7" id="KW-0653">Protein transport</keyword>
<evidence type="ECO:0000256" key="7">
    <source>
        <dbReference type="RuleBase" id="RU003879"/>
    </source>
</evidence>
<accession>A0A517MYN8</accession>
<keyword evidence="3" id="KW-1003">Cell membrane</keyword>